<dbReference type="Proteomes" id="UP000410492">
    <property type="component" value="Unassembled WGS sequence"/>
</dbReference>
<evidence type="ECO:0000256" key="1">
    <source>
        <dbReference type="ARBA" id="ARBA00010838"/>
    </source>
</evidence>
<reference evidence="6 7" key="1">
    <citation type="submission" date="2019-01" db="EMBL/GenBank/DDBJ databases">
        <authorList>
            <person name="Sayadi A."/>
        </authorList>
    </citation>
    <scope>NUCLEOTIDE SEQUENCE [LARGE SCALE GENOMIC DNA]</scope>
</reference>
<dbReference type="GO" id="GO:0005975">
    <property type="term" value="P:carbohydrate metabolic process"/>
    <property type="evidence" value="ECO:0007669"/>
    <property type="project" value="InterPro"/>
</dbReference>
<protein>
    <submittedName>
        <fullName evidence="6">Uncharacterized protein</fullName>
    </submittedName>
</protein>
<evidence type="ECO:0000256" key="3">
    <source>
        <dbReference type="ARBA" id="ARBA00023295"/>
    </source>
</evidence>
<dbReference type="InterPro" id="IPR017853">
    <property type="entry name" value="GH"/>
</dbReference>
<keyword evidence="2" id="KW-0378">Hydrolase</keyword>
<proteinExistence type="inferred from homology"/>
<evidence type="ECO:0000256" key="4">
    <source>
        <dbReference type="RuleBase" id="RU003690"/>
    </source>
</evidence>
<dbReference type="GO" id="GO:0008422">
    <property type="term" value="F:beta-glucosidase activity"/>
    <property type="evidence" value="ECO:0007669"/>
    <property type="project" value="TreeGrafter"/>
</dbReference>
<keyword evidence="5" id="KW-0732">Signal</keyword>
<organism evidence="6 7">
    <name type="scientific">Callosobruchus maculatus</name>
    <name type="common">Southern cowpea weevil</name>
    <name type="synonym">Pulse bruchid</name>
    <dbReference type="NCBI Taxonomy" id="64391"/>
    <lineage>
        <taxon>Eukaryota</taxon>
        <taxon>Metazoa</taxon>
        <taxon>Ecdysozoa</taxon>
        <taxon>Arthropoda</taxon>
        <taxon>Hexapoda</taxon>
        <taxon>Insecta</taxon>
        <taxon>Pterygota</taxon>
        <taxon>Neoptera</taxon>
        <taxon>Endopterygota</taxon>
        <taxon>Coleoptera</taxon>
        <taxon>Polyphaga</taxon>
        <taxon>Cucujiformia</taxon>
        <taxon>Chrysomeloidea</taxon>
        <taxon>Chrysomelidae</taxon>
        <taxon>Bruchinae</taxon>
        <taxon>Bruchini</taxon>
        <taxon>Callosobruchus</taxon>
    </lineage>
</organism>
<dbReference type="OrthoDB" id="65569at2759"/>
<dbReference type="SUPFAM" id="SSF51445">
    <property type="entry name" value="(Trans)glycosidases"/>
    <property type="match status" value="1"/>
</dbReference>
<dbReference type="InterPro" id="IPR033132">
    <property type="entry name" value="GH_1_N_CS"/>
</dbReference>
<comment type="similarity">
    <text evidence="1 4">Belongs to the glycosyl hydrolase 1 family.</text>
</comment>
<evidence type="ECO:0000313" key="7">
    <source>
        <dbReference type="Proteomes" id="UP000410492"/>
    </source>
</evidence>
<keyword evidence="3" id="KW-0326">Glycosidase</keyword>
<dbReference type="Pfam" id="PF00232">
    <property type="entry name" value="Glyco_hydro_1"/>
    <property type="match status" value="1"/>
</dbReference>
<evidence type="ECO:0000256" key="2">
    <source>
        <dbReference type="ARBA" id="ARBA00022801"/>
    </source>
</evidence>
<evidence type="ECO:0000313" key="6">
    <source>
        <dbReference type="EMBL" id="VEN50232.1"/>
    </source>
</evidence>
<dbReference type="EMBL" id="CAACVG010008544">
    <property type="protein sequence ID" value="VEN50232.1"/>
    <property type="molecule type" value="Genomic_DNA"/>
</dbReference>
<dbReference type="AlphaFoldDB" id="A0A653CR52"/>
<feature type="signal peptide" evidence="5">
    <location>
        <begin position="1"/>
        <end position="20"/>
    </location>
</feature>
<dbReference type="InterPro" id="IPR001360">
    <property type="entry name" value="Glyco_hydro_1"/>
</dbReference>
<gene>
    <name evidence="6" type="ORF">CALMAC_LOCUS11071</name>
</gene>
<dbReference type="PANTHER" id="PTHR10353">
    <property type="entry name" value="GLYCOSYL HYDROLASE"/>
    <property type="match status" value="1"/>
</dbReference>
<dbReference type="PANTHER" id="PTHR10353:SF36">
    <property type="entry name" value="LP05116P"/>
    <property type="match status" value="1"/>
</dbReference>
<dbReference type="PROSITE" id="PS00653">
    <property type="entry name" value="GLYCOSYL_HYDROL_F1_2"/>
    <property type="match status" value="1"/>
</dbReference>
<feature type="chain" id="PRO_5024967901" evidence="5">
    <location>
        <begin position="21"/>
        <end position="223"/>
    </location>
</feature>
<dbReference type="Gene3D" id="3.20.20.80">
    <property type="entry name" value="Glycosidases"/>
    <property type="match status" value="2"/>
</dbReference>
<accession>A0A653CR52</accession>
<name>A0A653CR52_CALMS</name>
<keyword evidence="7" id="KW-1185">Reference proteome</keyword>
<evidence type="ECO:0000256" key="5">
    <source>
        <dbReference type="SAM" id="SignalP"/>
    </source>
</evidence>
<sequence length="223" mass="25234">MSNAAVFIYLAAFTFLKVTALNTKSFPKGFKFGVATSSYQIEGGWNEDGKGEHIWDRLVHKGPFTVKNNDTGDVACDSYHKYKEDVVMLKELGVNHYRFSLSWSRLLPNGFANKVNKAGVQYYKNLIKELKDNGIEPLVTLYHWDLPQPLQELGGFLNSNIVDCNWFTFNEPVMICEIGYGYGYSAPLIKSPGIGEYICGKNLLLAHARAWHIYNAKDCRICD</sequence>